<organism evidence="1 2">
    <name type="scientific">Leptospirillum ferrooxidans (strain C2-3)</name>
    <dbReference type="NCBI Taxonomy" id="1162668"/>
    <lineage>
        <taxon>Bacteria</taxon>
        <taxon>Pseudomonadati</taxon>
        <taxon>Nitrospirota</taxon>
        <taxon>Nitrospiria</taxon>
        <taxon>Nitrospirales</taxon>
        <taxon>Nitrospiraceae</taxon>
        <taxon>Leptospirillum</taxon>
    </lineage>
</organism>
<sequence>MPLRSIIGLETEYGTLLNRDPGSVRDLFRQEEIFQRLRDHIFHTSRLGAIDQHQRAYDEPVGNGGFLRNAGRLYVDMGHLEYASPEALDLLDLVLVDRAGDKILQDAINELGLTSEISLIKNNIDHQTLATFGSHENYLVSRQFPFTEKGMEPLVAFLVTRQIFTGAGRVGSANLNESLITFPPTAKPVTFQLSQRADYVVNKFYQWVQMNRSIVNTRDEPLADPALFRRMHLLMGDSNMSQFATAMKFGTTRLALSLIEDGLAPAIGIIDPVRANHSISHDISMGWRVMDNDGQMLTATDLQWMFLEAADRNYRGRDEETDWVISEWAALLSDLGQKDPEKVADRIDWAAKYVLLDQFREDEGLDWSDPWLESLDLEYHNIHPEKGLFRILEQEGRHRRLISDRQITDGVGKPPDHTRAYGRSIAVNHILEENDLSYIIQWFGIQVNEGEVLYMLDPLKTYQCEVDQYFSDPPDKLATPLDS</sequence>
<dbReference type="GO" id="GO:0010498">
    <property type="term" value="P:proteasomal protein catabolic process"/>
    <property type="evidence" value="ECO:0007669"/>
    <property type="project" value="InterPro"/>
</dbReference>
<accession>I0IM76</accession>
<dbReference type="GO" id="GO:0070490">
    <property type="term" value="P:protein pupylation"/>
    <property type="evidence" value="ECO:0007669"/>
    <property type="project" value="TreeGrafter"/>
</dbReference>
<dbReference type="EMBL" id="AP012342">
    <property type="protein sequence ID" value="BAM06375.1"/>
    <property type="molecule type" value="Genomic_DNA"/>
</dbReference>
<dbReference type="InterPro" id="IPR004347">
    <property type="entry name" value="Pup_ligase/deamidase"/>
</dbReference>
<evidence type="ECO:0000313" key="2">
    <source>
        <dbReference type="Proteomes" id="UP000007382"/>
    </source>
</evidence>
<dbReference type="PANTHER" id="PTHR42307:SF2">
    <property type="entry name" value="PUP DEAMIDASE_DEPUPYLASE"/>
    <property type="match status" value="1"/>
</dbReference>
<dbReference type="Proteomes" id="UP000007382">
    <property type="component" value="Chromosome"/>
</dbReference>
<evidence type="ECO:0008006" key="3">
    <source>
        <dbReference type="Google" id="ProtNLM"/>
    </source>
</evidence>
<dbReference type="KEGG" id="lfc:LFE_0660"/>
<proteinExistence type="predicted"/>
<dbReference type="PATRIC" id="fig|1162668.3.peg.768"/>
<dbReference type="Pfam" id="PF03136">
    <property type="entry name" value="Pup_ligase"/>
    <property type="match status" value="1"/>
</dbReference>
<dbReference type="eggNOG" id="COG4122">
    <property type="taxonomic scope" value="Bacteria"/>
</dbReference>
<reference evidence="2" key="2">
    <citation type="submission" date="2012-03" db="EMBL/GenBank/DDBJ databases">
        <title>The complete genome sequence of the pioneer microbe on fresh volcanic deposit, Leptospirillum ferrooxidans strain C2-3.</title>
        <authorList>
            <person name="Fujimura R."/>
            <person name="Sato Y."/>
            <person name="Nishizawa T."/>
            <person name="Nanba K."/>
            <person name="Oshima K."/>
            <person name="Hattori M."/>
            <person name="Kamijo T."/>
            <person name="Ohta H."/>
        </authorList>
    </citation>
    <scope>NUCLEOTIDE SEQUENCE [LARGE SCALE GENOMIC DNA]</scope>
    <source>
        <strain evidence="2">C2-3</strain>
    </source>
</reference>
<dbReference type="GO" id="GO:0019941">
    <property type="term" value="P:modification-dependent protein catabolic process"/>
    <property type="evidence" value="ECO:0007669"/>
    <property type="project" value="InterPro"/>
</dbReference>
<name>I0IM76_LEPFC</name>
<gene>
    <name evidence="1" type="ordered locus">LFE_0660</name>
</gene>
<reference evidence="1 2" key="1">
    <citation type="journal article" date="2012" name="J. Bacteriol.">
        <title>Complete Genome Sequence of Leptospirillum ferrooxidans Strain C2-3, Isolated from a Fresh Volcanic Ash Deposit on the Island of Miyake, Japan.</title>
        <authorList>
            <person name="Fujimura R."/>
            <person name="Sato Y."/>
            <person name="Nishizawa T."/>
            <person name="Oshima K."/>
            <person name="Kim S.-W."/>
            <person name="Hattori M."/>
            <person name="Kamijo T."/>
            <person name="Ohta H."/>
        </authorList>
    </citation>
    <scope>NUCLEOTIDE SEQUENCE [LARGE SCALE GENOMIC DNA]</scope>
    <source>
        <strain evidence="1 2">C2-3</strain>
    </source>
</reference>
<dbReference type="STRING" id="1162668.LFE_0660"/>
<dbReference type="AlphaFoldDB" id="I0IM76"/>
<evidence type="ECO:0000313" key="1">
    <source>
        <dbReference type="EMBL" id="BAM06375.1"/>
    </source>
</evidence>
<dbReference type="HOGENOM" id="CLU_040524_1_0_0"/>
<dbReference type="PANTHER" id="PTHR42307">
    <property type="entry name" value="PUP DEAMIDASE/DEPUPYLASE"/>
    <property type="match status" value="1"/>
</dbReference>
<protein>
    <recommendedName>
        <fullName evidence="3">Proteasome component</fullName>
    </recommendedName>
</protein>
<keyword evidence="2" id="KW-1185">Reference proteome</keyword>
<dbReference type="GO" id="GO:0005524">
    <property type="term" value="F:ATP binding"/>
    <property type="evidence" value="ECO:0007669"/>
    <property type="project" value="TreeGrafter"/>
</dbReference>